<dbReference type="KEGG" id="dgi:Desgi_0701"/>
<dbReference type="AlphaFoldDB" id="R4KKU3"/>
<dbReference type="STRING" id="767817.Desgi_0701"/>
<sequence>MMGIDVISNEVRKIKRKYSETNPVKLCQNMKISLLHQPMGLFEGACKGFYLQQSRKQAIVINSDLDEQFQRIILMHELGHAVLHRKLPGVKSFHDFTLFDQTSLYEYEANIFAADFILDDQEVLRMLNDDISFFAAANTLCVPAELLDFKFRILKRKGYQVIDPPLNARANFLKNY</sequence>
<dbReference type="Gene3D" id="1.10.10.2910">
    <property type="match status" value="1"/>
</dbReference>
<reference evidence="2 3" key="1">
    <citation type="submission" date="2012-01" db="EMBL/GenBank/DDBJ databases">
        <title>Complete sequence of Desulfotomaculum gibsoniae DSM 7213.</title>
        <authorList>
            <consortium name="US DOE Joint Genome Institute"/>
            <person name="Lucas S."/>
            <person name="Han J."/>
            <person name="Lapidus A."/>
            <person name="Cheng J.-F."/>
            <person name="Goodwin L."/>
            <person name="Pitluck S."/>
            <person name="Peters L."/>
            <person name="Ovchinnikova G."/>
            <person name="Teshima H."/>
            <person name="Detter J.C."/>
            <person name="Han C."/>
            <person name="Tapia R."/>
            <person name="Land M."/>
            <person name="Hauser L."/>
            <person name="Kyrpides N."/>
            <person name="Ivanova N."/>
            <person name="Pagani I."/>
            <person name="Parshina S."/>
            <person name="Plugge C."/>
            <person name="Muyzer G."/>
            <person name="Kuever J."/>
            <person name="Ivanova A."/>
            <person name="Nazina T."/>
            <person name="Klenk H.-P."/>
            <person name="Brambilla E."/>
            <person name="Spring S."/>
            <person name="Stams A.F."/>
            <person name="Woyke T."/>
        </authorList>
    </citation>
    <scope>NUCLEOTIDE SEQUENCE [LARGE SCALE GENOMIC DNA]</scope>
    <source>
        <strain evidence="2 3">DSM 7213</strain>
    </source>
</reference>
<dbReference type="EMBL" id="CP003273">
    <property type="protein sequence ID" value="AGL00256.1"/>
    <property type="molecule type" value="Genomic_DNA"/>
</dbReference>
<protein>
    <submittedName>
        <fullName evidence="2">Putative Zn peptidase</fullName>
    </submittedName>
</protein>
<dbReference type="Proteomes" id="UP000013520">
    <property type="component" value="Chromosome"/>
</dbReference>
<evidence type="ECO:0000313" key="2">
    <source>
        <dbReference type="EMBL" id="AGL00256.1"/>
    </source>
</evidence>
<name>R4KKU3_9FIRM</name>
<accession>R4KKU3</accession>
<organism evidence="2 3">
    <name type="scientific">Desulfoscipio gibsoniae DSM 7213</name>
    <dbReference type="NCBI Taxonomy" id="767817"/>
    <lineage>
        <taxon>Bacteria</taxon>
        <taxon>Bacillati</taxon>
        <taxon>Bacillota</taxon>
        <taxon>Clostridia</taxon>
        <taxon>Eubacteriales</taxon>
        <taxon>Desulfallaceae</taxon>
        <taxon>Desulfoscipio</taxon>
    </lineage>
</organism>
<dbReference type="eggNOG" id="COG2856">
    <property type="taxonomic scope" value="Bacteria"/>
</dbReference>
<dbReference type="InterPro" id="IPR010359">
    <property type="entry name" value="IrrE_HExxH"/>
</dbReference>
<evidence type="ECO:0000313" key="3">
    <source>
        <dbReference type="Proteomes" id="UP000013520"/>
    </source>
</evidence>
<gene>
    <name evidence="2" type="ORF">Desgi_0701</name>
</gene>
<feature type="domain" description="IrrE N-terminal-like" evidence="1">
    <location>
        <begin position="27"/>
        <end position="149"/>
    </location>
</feature>
<keyword evidence="3" id="KW-1185">Reference proteome</keyword>
<dbReference type="HOGENOM" id="CLU_122894_0_0_9"/>
<evidence type="ECO:0000259" key="1">
    <source>
        <dbReference type="Pfam" id="PF06114"/>
    </source>
</evidence>
<proteinExistence type="predicted"/>
<dbReference type="Pfam" id="PF06114">
    <property type="entry name" value="Peptidase_M78"/>
    <property type="match status" value="1"/>
</dbReference>